<proteinExistence type="predicted"/>
<reference evidence="1" key="1">
    <citation type="journal article" date="2014" name="Front. Microbiol.">
        <title>High frequency of phylogenetically diverse reductive dehalogenase-homologous genes in deep subseafloor sedimentary metagenomes.</title>
        <authorList>
            <person name="Kawai M."/>
            <person name="Futagami T."/>
            <person name="Toyoda A."/>
            <person name="Takaki Y."/>
            <person name="Nishi S."/>
            <person name="Hori S."/>
            <person name="Arai W."/>
            <person name="Tsubouchi T."/>
            <person name="Morono Y."/>
            <person name="Uchiyama I."/>
            <person name="Ito T."/>
            <person name="Fujiyama A."/>
            <person name="Inagaki F."/>
            <person name="Takami H."/>
        </authorList>
    </citation>
    <scope>NUCLEOTIDE SEQUENCE</scope>
    <source>
        <strain evidence="1">Expedition CK06-06</strain>
    </source>
</reference>
<dbReference type="AlphaFoldDB" id="X0ZH79"/>
<protein>
    <submittedName>
        <fullName evidence="1">Uncharacterized protein</fullName>
    </submittedName>
</protein>
<organism evidence="1">
    <name type="scientific">marine sediment metagenome</name>
    <dbReference type="NCBI Taxonomy" id="412755"/>
    <lineage>
        <taxon>unclassified sequences</taxon>
        <taxon>metagenomes</taxon>
        <taxon>ecological metagenomes</taxon>
    </lineage>
</organism>
<dbReference type="EMBL" id="BART01004829">
    <property type="protein sequence ID" value="GAG57467.1"/>
    <property type="molecule type" value="Genomic_DNA"/>
</dbReference>
<sequence length="30" mass="3682">MEIMEDLHELIKKNNQIKKFCLYGFLKNLK</sequence>
<evidence type="ECO:0000313" key="1">
    <source>
        <dbReference type="EMBL" id="GAG57467.1"/>
    </source>
</evidence>
<comment type="caution">
    <text evidence="1">The sequence shown here is derived from an EMBL/GenBank/DDBJ whole genome shotgun (WGS) entry which is preliminary data.</text>
</comment>
<gene>
    <name evidence="1" type="ORF">S01H4_11745</name>
</gene>
<accession>X0ZH79</accession>
<name>X0ZH79_9ZZZZ</name>
<feature type="non-terminal residue" evidence="1">
    <location>
        <position position="30"/>
    </location>
</feature>